<evidence type="ECO:0000313" key="1">
    <source>
        <dbReference type="EMBL" id="JAP90289.1"/>
    </source>
</evidence>
<organism evidence="1">
    <name type="scientific">Trepomonas sp. PC1</name>
    <dbReference type="NCBI Taxonomy" id="1076344"/>
    <lineage>
        <taxon>Eukaryota</taxon>
        <taxon>Metamonada</taxon>
        <taxon>Diplomonadida</taxon>
        <taxon>Hexamitidae</taxon>
        <taxon>Hexamitinae</taxon>
        <taxon>Trepomonas</taxon>
    </lineage>
</organism>
<dbReference type="EMBL" id="GDID01006317">
    <property type="protein sequence ID" value="JAP90289.1"/>
    <property type="molecule type" value="Transcribed_RNA"/>
</dbReference>
<feature type="non-terminal residue" evidence="1">
    <location>
        <position position="1"/>
    </location>
</feature>
<reference evidence="1" key="1">
    <citation type="submission" date="2015-07" db="EMBL/GenBank/DDBJ databases">
        <title>Adaptation to a free-living lifestyle via gene acquisitions in the diplomonad Trepomonas sp. PC1.</title>
        <authorList>
            <person name="Xu F."/>
            <person name="Jerlstrom-Hultqvist J."/>
            <person name="Kolisko M."/>
            <person name="Simpson A.G.B."/>
            <person name="Roger A.J."/>
            <person name="Svard S.G."/>
            <person name="Andersson J.O."/>
        </authorList>
    </citation>
    <scope>NUCLEOTIDE SEQUENCE</scope>
    <source>
        <strain evidence="1">PC1</strain>
    </source>
</reference>
<gene>
    <name evidence="1" type="ORF">TPC1_30216</name>
</gene>
<protein>
    <submittedName>
        <fullName evidence="1">Uncharacterized protein</fullName>
    </submittedName>
</protein>
<dbReference type="AlphaFoldDB" id="A0A146K459"/>
<proteinExistence type="predicted"/>
<name>A0A146K459_9EUKA</name>
<sequence>KKWAQIKDLKNYTISHKVPQLLLQIKSLLDLPKQPIFQKEEELTQYYKLGLGLQTIWSEQLDFSKLQATHYYKLKLLKLQQFQFVYIKTKFSEKQMKQAIKNTTDQSLIELILGKIVVNQSKMLIVGPGHLCNLMAKSLCALLSPTIKEQIIYYDEAQLDNCGCYDQIEAKTLFDFPNEFYQQEIKQQKYDYPSQPSENFPRTYSTPDYTQQTRQIYTAQSPCQQCGKLQHLPIILGTPVIQCYNGRINDIHISQLLELNNPLRIVNLLGENLEEIFPKQLVMQETLFEEAKHLNLVFKVYGQNGYLKSLYNYYSQTNYEWQSAFMRHVTQSLYIQQKMNLIVVAKLYLQERVSGYFEIKQGNEKKSNDLEKSSFMLGNMKFYLSSHQRFLSVDTEFSPLIQDEFLKQFQKERVQLYFHSEFIESSGKLVIKLLSNEDIEDYFGEDPLNQ</sequence>
<accession>A0A146K459</accession>